<accession>A0A8A4ZKB4</accession>
<dbReference type="CDD" id="cd10439">
    <property type="entry name" value="GIY-YIG_COG3410"/>
    <property type="match status" value="1"/>
</dbReference>
<feature type="domain" description="GIY-YIG" evidence="1">
    <location>
        <begin position="28"/>
        <end position="112"/>
    </location>
</feature>
<reference evidence="2" key="1">
    <citation type="submission" date="2021-03" db="EMBL/GenBank/DDBJ databases">
        <title>Pengzhenrongella sicca gen. nov., sp. nov., a new member of suborder Micrococcineae isolated from High-Arctic tundra soil.</title>
        <authorList>
            <person name="Peng F."/>
        </authorList>
    </citation>
    <scope>NUCLEOTIDE SEQUENCE</scope>
    <source>
        <strain evidence="2">LRZ-2</strain>
    </source>
</reference>
<dbReference type="InterPro" id="IPR018647">
    <property type="entry name" value="SLFN_3-like_DNA/RNA_helicase"/>
</dbReference>
<proteinExistence type="predicted"/>
<dbReference type="Pfam" id="PF09848">
    <property type="entry name" value="SLFN-g3_helicase"/>
    <property type="match status" value="1"/>
</dbReference>
<dbReference type="KEGG" id="psic:J4E96_03115"/>
<organism evidence="2 3">
    <name type="scientific">Pengzhenrongella sicca</name>
    <dbReference type="NCBI Taxonomy" id="2819238"/>
    <lineage>
        <taxon>Bacteria</taxon>
        <taxon>Bacillati</taxon>
        <taxon>Actinomycetota</taxon>
        <taxon>Actinomycetes</taxon>
        <taxon>Micrococcales</taxon>
        <taxon>Pengzhenrongella</taxon>
    </lineage>
</organism>
<sequence>MTRFRVERVGFSRDAVDAWAAADPWRTNWPVVYVIDDGRHGNDRECLTKVYVGESLNARGRMRQHLDSGAKAGLSTVRVVLDETFNKSVCLDLESYLIKLFAGDGTYSVLNVNGGITDADYYHRDLYRESFDALFEELRRDGLFSRSITEIENSDLFKLSPFKALTPDQAIAIEDILEGLFVDVEFGTGSATVIQGSPGTGKTVVGIYLMKLLVDIRTASADDVHDSDWLFSDFYTDGNRVLLSHFRIGLVVPQQSLRASIKKVFHQTPGLSESMVLSPFEVGSDPLPFDLLIVDETHRLNQRANQSSGPQNTRFREINEQLFGDDDSSWTQLDWITSRSTHQICLVDSGQSVRPADLPIEQLENLTATARARRRYYPLTTQMRVRAGEDYVDYVQQILHPDALVPEPAARLFADYELLLFDDLEGMRQRIVGLDDSHGLARLVAGYAWVWKSKKDPGVFDIELDGCRLRWNSTDTDWINSPGSISEVGSIHTVQGYDLNFAGVIIGPELRYDPVGRRLFIDRTLYRDRKGKENNRVLGKKYTDDDLLRYVVNIYSVLLTRGMLGTFVYACDPDLNAYLRRYIKTVDMKPANRSSPA</sequence>
<dbReference type="InterPro" id="IPR027417">
    <property type="entry name" value="P-loop_NTPase"/>
</dbReference>
<dbReference type="Proteomes" id="UP000663937">
    <property type="component" value="Chromosome"/>
</dbReference>
<dbReference type="Gene3D" id="3.40.50.300">
    <property type="entry name" value="P-loop containing nucleotide triphosphate hydrolases"/>
    <property type="match status" value="1"/>
</dbReference>
<dbReference type="AlphaFoldDB" id="A0A8A4ZKB4"/>
<protein>
    <submittedName>
        <fullName evidence="2">DUF2075 domain-containing protein</fullName>
    </submittedName>
</protein>
<gene>
    <name evidence="2" type="ORF">J4E96_03115</name>
</gene>
<dbReference type="PROSITE" id="PS50164">
    <property type="entry name" value="GIY_YIG"/>
    <property type="match status" value="1"/>
</dbReference>
<name>A0A8A4ZKB4_9MICO</name>
<evidence type="ECO:0000313" key="2">
    <source>
        <dbReference type="EMBL" id="QTE30028.1"/>
    </source>
</evidence>
<evidence type="ECO:0000313" key="3">
    <source>
        <dbReference type="Proteomes" id="UP000663937"/>
    </source>
</evidence>
<evidence type="ECO:0000259" key="1">
    <source>
        <dbReference type="PROSITE" id="PS50164"/>
    </source>
</evidence>
<keyword evidence="3" id="KW-1185">Reference proteome</keyword>
<dbReference type="EMBL" id="CP071868">
    <property type="protein sequence ID" value="QTE30028.1"/>
    <property type="molecule type" value="Genomic_DNA"/>
</dbReference>
<dbReference type="SUPFAM" id="SSF52540">
    <property type="entry name" value="P-loop containing nucleoside triphosphate hydrolases"/>
    <property type="match status" value="1"/>
</dbReference>
<dbReference type="RefSeq" id="WP_227424344.1">
    <property type="nucleotide sequence ID" value="NZ_CP071868.1"/>
</dbReference>
<dbReference type="InterPro" id="IPR000305">
    <property type="entry name" value="GIY-YIG_endonuc"/>
</dbReference>